<evidence type="ECO:0000256" key="1">
    <source>
        <dbReference type="SAM" id="MobiDB-lite"/>
    </source>
</evidence>
<organism evidence="3 4">
    <name type="scientific">Cucurbitaria berberidis CBS 394.84</name>
    <dbReference type="NCBI Taxonomy" id="1168544"/>
    <lineage>
        <taxon>Eukaryota</taxon>
        <taxon>Fungi</taxon>
        <taxon>Dikarya</taxon>
        <taxon>Ascomycota</taxon>
        <taxon>Pezizomycotina</taxon>
        <taxon>Dothideomycetes</taxon>
        <taxon>Pleosporomycetidae</taxon>
        <taxon>Pleosporales</taxon>
        <taxon>Pleosporineae</taxon>
        <taxon>Cucurbitariaceae</taxon>
        <taxon>Cucurbitaria</taxon>
    </lineage>
</organism>
<gene>
    <name evidence="3" type="ORF">K460DRAFT_38780</name>
</gene>
<reference evidence="3" key="1">
    <citation type="submission" date="2020-01" db="EMBL/GenBank/DDBJ databases">
        <authorList>
            <consortium name="DOE Joint Genome Institute"/>
            <person name="Haridas S."/>
            <person name="Albert R."/>
            <person name="Binder M."/>
            <person name="Bloem J."/>
            <person name="Labutti K."/>
            <person name="Salamov A."/>
            <person name="Andreopoulos B."/>
            <person name="Baker S.E."/>
            <person name="Barry K."/>
            <person name="Bills G."/>
            <person name="Bluhm B.H."/>
            <person name="Cannon C."/>
            <person name="Castanera R."/>
            <person name="Culley D.E."/>
            <person name="Daum C."/>
            <person name="Ezra D."/>
            <person name="Gonzalez J.B."/>
            <person name="Henrissat B."/>
            <person name="Kuo A."/>
            <person name="Liang C."/>
            <person name="Lipzen A."/>
            <person name="Lutzoni F."/>
            <person name="Magnuson J."/>
            <person name="Mondo S."/>
            <person name="Nolan M."/>
            <person name="Ohm R."/>
            <person name="Pangilinan J."/>
            <person name="Park H.-J."/>
            <person name="Ramirez L."/>
            <person name="Alfaro M."/>
            <person name="Sun H."/>
            <person name="Tritt A."/>
            <person name="Yoshinaga Y."/>
            <person name="Zwiers L.-H."/>
            <person name="Turgeon B.G."/>
            <person name="Goodwin S.B."/>
            <person name="Spatafora J.W."/>
            <person name="Crous P.W."/>
            <person name="Grigoriev I.V."/>
        </authorList>
    </citation>
    <scope>NUCLEOTIDE SEQUENCE</scope>
    <source>
        <strain evidence="3">CBS 394.84</strain>
    </source>
</reference>
<comment type="caution">
    <text evidence="3">The sequence shown here is derived from an EMBL/GenBank/DDBJ whole genome shotgun (WGS) entry which is preliminary data.</text>
</comment>
<dbReference type="RefSeq" id="XP_040794206.1">
    <property type="nucleotide sequence ID" value="XM_040935660.1"/>
</dbReference>
<feature type="compositionally biased region" description="Low complexity" evidence="1">
    <location>
        <begin position="144"/>
        <end position="155"/>
    </location>
</feature>
<dbReference type="InterPro" id="IPR024630">
    <property type="entry name" value="Stc1"/>
</dbReference>
<dbReference type="EMBL" id="ML976614">
    <property type="protein sequence ID" value="KAF1851643.1"/>
    <property type="molecule type" value="Genomic_DNA"/>
</dbReference>
<dbReference type="Pfam" id="PF12898">
    <property type="entry name" value="Stc1"/>
    <property type="match status" value="1"/>
</dbReference>
<feature type="domain" description="Stc1" evidence="2">
    <location>
        <begin position="28"/>
        <end position="108"/>
    </location>
</feature>
<dbReference type="OrthoDB" id="3514033at2759"/>
<dbReference type="AlphaFoldDB" id="A0A9P4GRZ8"/>
<feature type="compositionally biased region" description="Polar residues" evidence="1">
    <location>
        <begin position="185"/>
        <end position="198"/>
    </location>
</feature>
<evidence type="ECO:0000259" key="2">
    <source>
        <dbReference type="Pfam" id="PF12898"/>
    </source>
</evidence>
<feature type="region of interest" description="Disordered" evidence="1">
    <location>
        <begin position="125"/>
        <end position="163"/>
    </location>
</feature>
<accession>A0A9P4GRZ8</accession>
<protein>
    <recommendedName>
        <fullName evidence="2">Stc1 domain-containing protein</fullName>
    </recommendedName>
</protein>
<evidence type="ECO:0000313" key="4">
    <source>
        <dbReference type="Proteomes" id="UP000800039"/>
    </source>
</evidence>
<evidence type="ECO:0000313" key="3">
    <source>
        <dbReference type="EMBL" id="KAF1851643.1"/>
    </source>
</evidence>
<feature type="region of interest" description="Disordered" evidence="1">
    <location>
        <begin position="185"/>
        <end position="275"/>
    </location>
</feature>
<feature type="compositionally biased region" description="Polar residues" evidence="1">
    <location>
        <begin position="223"/>
        <end position="251"/>
    </location>
</feature>
<feature type="compositionally biased region" description="Basic and acidic residues" evidence="1">
    <location>
        <begin position="261"/>
        <end position="275"/>
    </location>
</feature>
<proteinExistence type="predicted"/>
<dbReference type="Proteomes" id="UP000800039">
    <property type="component" value="Unassembled WGS sequence"/>
</dbReference>
<keyword evidence="4" id="KW-1185">Reference proteome</keyword>
<dbReference type="GeneID" id="63852911"/>
<sequence>MGGRRNMHTYNQEEIDRLQGIPLPEKIRCGRCLKNLNSQAKYSVKQLTEARAQIKNFGRMNKAINCRKCMGEKATEIECTVCNKTKGLEEFANSQRNKPDTARCFKCTDERVSQEAINDEKYKDPKNAFVTPDHSGGNYPEYFSSATSTTDSSSTYGDKSWNSVNGDHDNGSIALTQGLQAMSVSGSSNETAANSGYTYPSARDFKSGDDGNWTEVRTKSWHTESTGPASTSSGFNSNRYGKAPATSTTGPALTLVSGGAERSETSESRHNGWAKKSDIPRGSYNMGVSLVSCNTHRDCPILDI</sequence>
<name>A0A9P4GRZ8_9PLEO</name>